<proteinExistence type="predicted"/>
<gene>
    <name evidence="4" type="ORF">Tbon_03580</name>
</gene>
<evidence type="ECO:0000313" key="4">
    <source>
        <dbReference type="EMBL" id="QFG02409.1"/>
    </source>
</evidence>
<feature type="chain" id="PRO_5045972824" description="Prealbumin-like fold domain-containing protein" evidence="3">
    <location>
        <begin position="28"/>
        <end position="543"/>
    </location>
</feature>
<keyword evidence="2" id="KW-0812">Transmembrane</keyword>
<feature type="signal peptide" evidence="3">
    <location>
        <begin position="1"/>
        <end position="27"/>
    </location>
</feature>
<sequence>MKRAMLLLVVLASVSGGLGMFTGRAQAPATASLTFLAASCPGDSAIYQAKANGLDPKASDNGTAQAVPADIAAYGCVPGTAKGLFLLGGSTANSVFLDQALTTPVTMSTSGTGYDGTATVIAAGQTVYLPAGKAQTRRFSVVDFPTTIVTAAPLPFIDLQCYADGVNNDNSDGVGWGALAVPAGTQAYCILYVWDGTKPSPKPAPSPTATPTAAATKPAPSPTATPTAAATKPAPSATTTDVAPVKTPGTPSATTGPAKPGTPLPIETLEPKPTAPGGSGGGGKAKGFIQVKKFVLDEKGKWQPAAPPGEWVFLLADANNTAIRKFVDGELVEIAPGDYLVTELDPDTGLPNPLLFDLVESPKGASACPKEPKGGNLAAKISLPEDEKQNGKTFHLCAYNKKPAVGPKVTVKKSFVKEDGGVVWRVEPSAAADLLVWDAAASWCEEYNGAACGGIGSGSYGKFYATAPGQYFLIYQKFDGTSDKCDVKNTVEWSTDPAGPRESLTVTYTCSGAPTMGWLLVGLFGTFAVGVAWYVNRKAEWTR</sequence>
<evidence type="ECO:0000313" key="5">
    <source>
        <dbReference type="Proteomes" id="UP000326331"/>
    </source>
</evidence>
<evidence type="ECO:0000256" key="2">
    <source>
        <dbReference type="SAM" id="Phobius"/>
    </source>
</evidence>
<reference evidence="4 5" key="1">
    <citation type="submission" date="2019-08" db="EMBL/GenBank/DDBJ databases">
        <authorList>
            <person name="Toschakov S.V."/>
        </authorList>
    </citation>
    <scope>NUCLEOTIDE SEQUENCE [LARGE SCALE GENOMIC DNA]</scope>
    <source>
        <strain evidence="4 5">3753O</strain>
    </source>
</reference>
<evidence type="ECO:0008006" key="6">
    <source>
        <dbReference type="Google" id="ProtNLM"/>
    </source>
</evidence>
<reference evidence="4 5" key="2">
    <citation type="submission" date="2019-10" db="EMBL/GenBank/DDBJ databases">
        <title>Thermopilla bonchosmolovskayae gen. nov., sp. nov., a moderately thermophilic Chloroflexi bacterium from a Chukotka hot spring (Arctic, Russia), representing a novel classis Thermopillaia, which include previously uncultivated lineage OLB14.</title>
        <authorList>
            <person name="Kochetkova T.V."/>
            <person name="Zayulina K.S."/>
            <person name="Zhigarkov V.S."/>
            <person name="Minaev N.V."/>
            <person name="Novikov A."/>
            <person name="Toshchakov S.V."/>
            <person name="Elcheninov A.G."/>
            <person name="Kublanov I.V."/>
        </authorList>
    </citation>
    <scope>NUCLEOTIDE SEQUENCE [LARGE SCALE GENOMIC DNA]</scope>
    <source>
        <strain evidence="4 5">3753O</strain>
    </source>
</reference>
<dbReference type="Proteomes" id="UP000326331">
    <property type="component" value="Chromosome"/>
</dbReference>
<dbReference type="RefSeq" id="WP_158066339.1">
    <property type="nucleotide sequence ID" value="NZ_CP042829.1"/>
</dbReference>
<keyword evidence="5" id="KW-1185">Reference proteome</keyword>
<feature type="compositionally biased region" description="Low complexity" evidence="1">
    <location>
        <begin position="209"/>
        <end position="261"/>
    </location>
</feature>
<organism evidence="4 5">
    <name type="scientific">Tepidiforma bonchosmolovskayae</name>
    <dbReference type="NCBI Taxonomy" id="2601677"/>
    <lineage>
        <taxon>Bacteria</taxon>
        <taxon>Bacillati</taxon>
        <taxon>Chloroflexota</taxon>
        <taxon>Tepidiformia</taxon>
        <taxon>Tepidiformales</taxon>
        <taxon>Tepidiformaceae</taxon>
        <taxon>Tepidiforma</taxon>
    </lineage>
</organism>
<keyword evidence="3" id="KW-0732">Signal</keyword>
<evidence type="ECO:0000256" key="1">
    <source>
        <dbReference type="SAM" id="MobiDB-lite"/>
    </source>
</evidence>
<keyword evidence="2" id="KW-1133">Transmembrane helix</keyword>
<dbReference type="EMBL" id="CP042829">
    <property type="protein sequence ID" value="QFG02409.1"/>
    <property type="molecule type" value="Genomic_DNA"/>
</dbReference>
<protein>
    <recommendedName>
        <fullName evidence="6">Prealbumin-like fold domain-containing protein</fullName>
    </recommendedName>
</protein>
<feature type="transmembrane region" description="Helical" evidence="2">
    <location>
        <begin position="516"/>
        <end position="535"/>
    </location>
</feature>
<evidence type="ECO:0000256" key="3">
    <source>
        <dbReference type="SAM" id="SignalP"/>
    </source>
</evidence>
<name>A0ABX6C0R7_9CHLR</name>
<accession>A0ABX6C0R7</accession>
<feature type="region of interest" description="Disordered" evidence="1">
    <location>
        <begin position="199"/>
        <end position="284"/>
    </location>
</feature>
<keyword evidence="2" id="KW-0472">Membrane</keyword>